<accession>A0AB35JIQ1</accession>
<feature type="transmembrane region" description="Helical" evidence="1">
    <location>
        <begin position="351"/>
        <end position="369"/>
    </location>
</feature>
<dbReference type="InterPro" id="IPR025686">
    <property type="entry name" value="Glucos_trans_II"/>
</dbReference>
<keyword evidence="1" id="KW-1133">Transmembrane helix</keyword>
<feature type="transmembrane region" description="Helical" evidence="1">
    <location>
        <begin position="44"/>
        <end position="65"/>
    </location>
</feature>
<feature type="transmembrane region" description="Helical" evidence="1">
    <location>
        <begin position="378"/>
        <end position="398"/>
    </location>
</feature>
<feature type="transmembrane region" description="Helical" evidence="1">
    <location>
        <begin position="291"/>
        <end position="311"/>
    </location>
</feature>
<reference evidence="2" key="1">
    <citation type="submission" date="2021-04" db="EMBL/GenBank/DDBJ databases">
        <title>Genome Sequence and Comparative Genome Analysis of Pseudomonas syringae pv. syringae strains EC33 and LMG5496 isolated from Citrus plants from Tunisia and Greece.</title>
        <authorList>
            <person name="Abdellatif E."/>
            <person name="Baeyen S."/>
        </authorList>
    </citation>
    <scope>NUCLEOTIDE SEQUENCE</scope>
    <source>
        <strain evidence="2">LMG 5496</strain>
    </source>
</reference>
<feature type="transmembrane region" description="Helical" evidence="1">
    <location>
        <begin position="125"/>
        <end position="143"/>
    </location>
</feature>
<dbReference type="Proteomes" id="UP001220207">
    <property type="component" value="Unassembled WGS sequence"/>
</dbReference>
<organism evidence="2 3">
    <name type="scientific">Pseudomonas syringae pv. syringae</name>
    <dbReference type="NCBI Taxonomy" id="321"/>
    <lineage>
        <taxon>Bacteria</taxon>
        <taxon>Pseudomonadati</taxon>
        <taxon>Pseudomonadota</taxon>
        <taxon>Gammaproteobacteria</taxon>
        <taxon>Pseudomonadales</taxon>
        <taxon>Pseudomonadaceae</taxon>
        <taxon>Pseudomonas</taxon>
        <taxon>Pseudomonas syringae</taxon>
    </lineage>
</organism>
<feature type="transmembrane region" description="Helical" evidence="1">
    <location>
        <begin position="228"/>
        <end position="250"/>
    </location>
</feature>
<evidence type="ECO:0000313" key="2">
    <source>
        <dbReference type="EMBL" id="MDC3734809.1"/>
    </source>
</evidence>
<sequence>MHRHEKNYSSRHLYLGTVSPPSGAARHMIFIRALNKALSWEHSFLLLLGASLLYIVPLLMADQTYADDYWRSQLAQGRWTEQGRPGVSLLYMALGFSSGAINLFPLPLLLTTGLLAVSLTRLAHHYFNCPTALNCLIVLPVLYNPFFLQNLSYQYDGPGMVLSLFMVVEALLRTVPNPLKRNWKAALWVAAALALYQPAFNVLVGLYCIEFIRNIDTKSSFNASFSSLLKHLITCVAGLLIYACLAIPFVEGSRSHLLNIDQHALQELQDRLHFLIQQIALLVHGEVLETIALIITIVAIVKFISIAITILHYPGTLFRKAGIFLIFLATVPLLILLVSGTTLMLKDFIQDARTLTGFSTLLVAAFYLYERSCPPKMLLPRLFIILPLASMLSLSFVYGNALSAHKELGQHVARSIAYDIDALSRARTLERIHFRGFYLQNWLPAMQSTSNALPVLGYLLNIHYLTLPEALPRTGITSIHKFTEPPVGEHLPPPALIRQLYRFHLSENVGYLVLKKISQPQNYHPTR</sequence>
<evidence type="ECO:0000256" key="1">
    <source>
        <dbReference type="SAM" id="Phobius"/>
    </source>
</evidence>
<dbReference type="EMBL" id="JAGSOW010000001">
    <property type="protein sequence ID" value="MDC3734809.1"/>
    <property type="molecule type" value="Genomic_DNA"/>
</dbReference>
<name>A0AB35JIQ1_PSESY</name>
<protein>
    <submittedName>
        <fullName evidence="2">Glucosyltransferase domain-containing protein</fullName>
    </submittedName>
</protein>
<proteinExistence type="predicted"/>
<keyword evidence="1" id="KW-0812">Transmembrane</keyword>
<dbReference type="Pfam" id="PF14264">
    <property type="entry name" value="Glucos_trans_II"/>
    <property type="match status" value="1"/>
</dbReference>
<dbReference type="RefSeq" id="WP_272233458.1">
    <property type="nucleotide sequence ID" value="NZ_JAGSOW010000001.1"/>
</dbReference>
<comment type="caution">
    <text evidence="2">The sequence shown here is derived from an EMBL/GenBank/DDBJ whole genome shotgun (WGS) entry which is preliminary data.</text>
</comment>
<feature type="transmembrane region" description="Helical" evidence="1">
    <location>
        <begin position="323"/>
        <end position="345"/>
    </location>
</feature>
<dbReference type="AlphaFoldDB" id="A0AB35JIQ1"/>
<evidence type="ECO:0000313" key="3">
    <source>
        <dbReference type="Proteomes" id="UP001220207"/>
    </source>
</evidence>
<keyword evidence="1" id="KW-0472">Membrane</keyword>
<feature type="transmembrane region" description="Helical" evidence="1">
    <location>
        <begin position="185"/>
        <end position="207"/>
    </location>
</feature>
<gene>
    <name evidence="2" type="ORF">KDL27_03290</name>
</gene>